<comment type="caution">
    <text evidence="1">The sequence shown here is derived from an EMBL/GenBank/DDBJ whole genome shotgun (WGS) entry which is preliminary data.</text>
</comment>
<name>A0ABU1X6Z4_SPHXE</name>
<dbReference type="RefSeq" id="WP_310227437.1">
    <property type="nucleotide sequence ID" value="NZ_JAVDWV010000023.1"/>
</dbReference>
<reference evidence="1 2" key="1">
    <citation type="submission" date="2023-07" db="EMBL/GenBank/DDBJ databases">
        <title>Sorghum-associated microbial communities from plants grown in Nebraska, USA.</title>
        <authorList>
            <person name="Schachtman D."/>
        </authorList>
    </citation>
    <scope>NUCLEOTIDE SEQUENCE [LARGE SCALE GENOMIC DNA]</scope>
    <source>
        <strain evidence="1 2">4256</strain>
    </source>
</reference>
<evidence type="ECO:0000313" key="2">
    <source>
        <dbReference type="Proteomes" id="UP001267638"/>
    </source>
</evidence>
<proteinExistence type="predicted"/>
<organism evidence="1 2">
    <name type="scientific">Sphingobium xenophagum</name>
    <dbReference type="NCBI Taxonomy" id="121428"/>
    <lineage>
        <taxon>Bacteria</taxon>
        <taxon>Pseudomonadati</taxon>
        <taxon>Pseudomonadota</taxon>
        <taxon>Alphaproteobacteria</taxon>
        <taxon>Sphingomonadales</taxon>
        <taxon>Sphingomonadaceae</taxon>
        <taxon>Sphingobium</taxon>
    </lineage>
</organism>
<dbReference type="Proteomes" id="UP001267638">
    <property type="component" value="Unassembled WGS sequence"/>
</dbReference>
<dbReference type="EMBL" id="JAVDWV010000023">
    <property type="protein sequence ID" value="MDR7156901.1"/>
    <property type="molecule type" value="Genomic_DNA"/>
</dbReference>
<keyword evidence="2" id="KW-1185">Reference proteome</keyword>
<protein>
    <submittedName>
        <fullName evidence="1">Uncharacterized protein</fullName>
    </submittedName>
</protein>
<accession>A0ABU1X6Z4</accession>
<sequence>MLYGEFGRILEWIEQRRLAENTQSPGAFASGLCGITYFFWLREGDTTEADIHYRPGYDRTFTLFLKRHIAIGTSVPYHSAFRPRFPWMPDVFADGYHAGDKLRGAQETRESWLSKFSNVATYPMIIYPRPQSQSTFRPRHVENPASLAYPAALLASEHHL</sequence>
<gene>
    <name evidence="1" type="ORF">J2W40_003747</name>
</gene>
<evidence type="ECO:0000313" key="1">
    <source>
        <dbReference type="EMBL" id="MDR7156901.1"/>
    </source>
</evidence>